<gene>
    <name evidence="4" type="ORF">PVC01_120027800</name>
    <name evidence="5" type="ORF">PVP01_1224200</name>
    <name evidence="3" type="ORF">PVT01_120028300</name>
    <name evidence="2" type="ORF">PVW1_120038700</name>
</gene>
<accession>A0A1G4HGN3</accession>
<dbReference type="EMBL" id="LT635623">
    <property type="protein sequence ID" value="VUZ97516.1"/>
    <property type="molecule type" value="Genomic_DNA"/>
</dbReference>
<dbReference type="VEuPathDB" id="PlasmoDB:PVP01_1224200"/>
<evidence type="ECO:0000313" key="4">
    <source>
        <dbReference type="EMBL" id="SCO74084.1"/>
    </source>
</evidence>
<dbReference type="Proteomes" id="UP000779233">
    <property type="component" value="Unassembled WGS sequence"/>
</dbReference>
<dbReference type="GO" id="GO:0051087">
    <property type="term" value="F:protein-folding chaperone binding"/>
    <property type="evidence" value="ECO:0007669"/>
    <property type="project" value="TreeGrafter"/>
</dbReference>
<reference evidence="6 7" key="1">
    <citation type="submission" date="2016-07" db="EMBL/GenBank/DDBJ databases">
        <authorList>
            <consortium name="Pathogen Informatics"/>
        </authorList>
    </citation>
    <scope>NUCLEOTIDE SEQUENCE [LARGE SCALE GENOMIC DNA]</scope>
    <source>
        <strain evidence="2">PvW1</strain>
    </source>
</reference>
<dbReference type="InterPro" id="IPR036869">
    <property type="entry name" value="J_dom_sf"/>
</dbReference>
<dbReference type="Proteomes" id="UP000220605">
    <property type="component" value="Chromosome 12"/>
</dbReference>
<dbReference type="CDD" id="cd06257">
    <property type="entry name" value="DnaJ"/>
    <property type="match status" value="1"/>
</dbReference>
<dbReference type="AlphaFoldDB" id="A0A1G4HGN3"/>
<dbReference type="PROSITE" id="PS50076">
    <property type="entry name" value="DNAJ_2"/>
    <property type="match status" value="1"/>
</dbReference>
<evidence type="ECO:0000313" key="8">
    <source>
        <dbReference type="Proteomes" id="UP000305196"/>
    </source>
</evidence>
<dbReference type="Gene3D" id="1.10.287.110">
    <property type="entry name" value="DnaJ domain"/>
    <property type="match status" value="1"/>
</dbReference>
<dbReference type="PANTHER" id="PTHR43948">
    <property type="entry name" value="DNAJ HOMOLOG SUBFAMILY B"/>
    <property type="match status" value="1"/>
</dbReference>
<dbReference type="EMBL" id="CAJZCX010000004">
    <property type="protein sequence ID" value="CAG9473405.1"/>
    <property type="molecule type" value="Genomic_DNA"/>
</dbReference>
<dbReference type="EMBL" id="LT615267">
    <property type="protein sequence ID" value="SCO74084.1"/>
    <property type="molecule type" value="Genomic_DNA"/>
</dbReference>
<dbReference type="InterPro" id="IPR001623">
    <property type="entry name" value="DnaJ_domain"/>
</dbReference>
<dbReference type="SUPFAM" id="SSF46565">
    <property type="entry name" value="Chaperone J-domain"/>
    <property type="match status" value="1"/>
</dbReference>
<evidence type="ECO:0000313" key="5">
    <source>
        <dbReference type="EMBL" id="VUZ97516.1"/>
    </source>
</evidence>
<dbReference type="EMBL" id="LT615250">
    <property type="protein sequence ID" value="SCO68621.1"/>
    <property type="molecule type" value="Genomic_DNA"/>
</dbReference>
<dbReference type="InterPro" id="IPR018253">
    <property type="entry name" value="DnaJ_domain_CS"/>
</dbReference>
<dbReference type="PROSITE" id="PS00636">
    <property type="entry name" value="DNAJ_1"/>
    <property type="match status" value="1"/>
</dbReference>
<dbReference type="eggNOG" id="KOG0714">
    <property type="taxonomic scope" value="Eukaryota"/>
</dbReference>
<evidence type="ECO:0000313" key="2">
    <source>
        <dbReference type="EMBL" id="CAG9473405.1"/>
    </source>
</evidence>
<dbReference type="Proteomes" id="UP000196402">
    <property type="component" value="Chromosome 12"/>
</dbReference>
<dbReference type="Pfam" id="PF00226">
    <property type="entry name" value="DnaJ"/>
    <property type="match status" value="1"/>
</dbReference>
<dbReference type="PANTHER" id="PTHR43948:SF10">
    <property type="entry name" value="MRJ, ISOFORM E"/>
    <property type="match status" value="1"/>
</dbReference>
<proteinExistence type="predicted"/>
<feature type="domain" description="J" evidence="1">
    <location>
        <begin position="43"/>
        <end position="109"/>
    </location>
</feature>
<dbReference type="GO" id="GO:0051082">
    <property type="term" value="F:unfolded protein binding"/>
    <property type="evidence" value="ECO:0007669"/>
    <property type="project" value="TreeGrafter"/>
</dbReference>
<evidence type="ECO:0000313" key="7">
    <source>
        <dbReference type="Proteomes" id="UP000220605"/>
    </source>
</evidence>
<dbReference type="Proteomes" id="UP000305196">
    <property type="component" value="Chromosome 12"/>
</dbReference>
<protein>
    <submittedName>
        <fullName evidence="2">(malaria parasite P. vivax) hypothetical protein</fullName>
    </submittedName>
    <submittedName>
        <fullName evidence="4">DNAJ like protein, putative</fullName>
    </submittedName>
    <submittedName>
        <fullName evidence="5">DnaJ protein, putative</fullName>
    </submittedName>
</protein>
<dbReference type="GO" id="GO:0005634">
    <property type="term" value="C:nucleus"/>
    <property type="evidence" value="ECO:0007669"/>
    <property type="project" value="TreeGrafter"/>
</dbReference>
<dbReference type="VEuPathDB" id="PlasmoDB:PVPAM_120028900"/>
<dbReference type="OrthoDB" id="10250354at2759"/>
<sequence>MFFIRKRYFGFSHGLGVSGAVKRRLFKEAPNCAFQRRPFSTRNFYEILNVQRSSSKNEIKQAYRKLALKYHPDRNPSNRKESERMFREITEAYETLSDESKKRLYDSQLSGGFCAGSSHANQANHANYANHASGNGGDETNYAFQTRRMTDEEVQKVFRKVFGTMNLNDLFKSNVFGEGNFPPRGMGDDFFANFGAAGSYRSSSDNIKQTNIKREIIPRGNKIIEKTTKIITYRDGVVQQEVTEREISGNSKERDDLSSFNLFYRNNFNQVDPPSSRSEFIENVKMGRGNKLAKQAVRYAYGILSIATRRILVNLVVHIIRRIVQGVIHMLRRR</sequence>
<evidence type="ECO:0000313" key="6">
    <source>
        <dbReference type="Proteomes" id="UP000196402"/>
    </source>
</evidence>
<dbReference type="PRINTS" id="PR00625">
    <property type="entry name" value="JDOMAIN"/>
</dbReference>
<dbReference type="SMART" id="SM00271">
    <property type="entry name" value="DnaJ"/>
    <property type="match status" value="1"/>
</dbReference>
<dbReference type="GO" id="GO:0044183">
    <property type="term" value="F:protein folding chaperone"/>
    <property type="evidence" value="ECO:0007669"/>
    <property type="project" value="TreeGrafter"/>
</dbReference>
<dbReference type="VEuPathDB" id="PlasmoDB:PVX_082455"/>
<evidence type="ECO:0000259" key="1">
    <source>
        <dbReference type="PROSITE" id="PS50076"/>
    </source>
</evidence>
<name>A0A1G4HGN3_PLAVI</name>
<organism evidence="4 8">
    <name type="scientific">Plasmodium vivax</name>
    <name type="common">malaria parasite P. vivax</name>
    <dbReference type="NCBI Taxonomy" id="5855"/>
    <lineage>
        <taxon>Eukaryota</taxon>
        <taxon>Sar</taxon>
        <taxon>Alveolata</taxon>
        <taxon>Apicomplexa</taxon>
        <taxon>Aconoidasida</taxon>
        <taxon>Haemosporida</taxon>
        <taxon>Plasmodiidae</taxon>
        <taxon>Plasmodium</taxon>
        <taxon>Plasmodium (Plasmodium)</taxon>
    </lineage>
</organism>
<dbReference type="VEuPathDB" id="PlasmoDB:PVW1_120038700"/>
<evidence type="ECO:0000313" key="3">
    <source>
        <dbReference type="EMBL" id="SCO68621.1"/>
    </source>
</evidence>
<dbReference type="GO" id="GO:0005737">
    <property type="term" value="C:cytoplasm"/>
    <property type="evidence" value="ECO:0007669"/>
    <property type="project" value="TreeGrafter"/>
</dbReference>